<dbReference type="Proteomes" id="UP001152798">
    <property type="component" value="Chromosome 5"/>
</dbReference>
<sequence>MSFDGYSDQTTTVGGGFLSVIHDMGDKEKVGNTITILPIVFAFIILSAYGVFFGFITVKTALFYSLIVTISTAIVLRLKKEINKS</sequence>
<gene>
    <name evidence="2" type="ORF">NEZAVI_LOCUS11474</name>
</gene>
<keyword evidence="1" id="KW-1133">Transmembrane helix</keyword>
<protein>
    <submittedName>
        <fullName evidence="2">Uncharacterized protein</fullName>
    </submittedName>
</protein>
<dbReference type="AlphaFoldDB" id="A0A9P0MRV8"/>
<keyword evidence="3" id="KW-1185">Reference proteome</keyword>
<evidence type="ECO:0000313" key="3">
    <source>
        <dbReference type="Proteomes" id="UP001152798"/>
    </source>
</evidence>
<keyword evidence="1" id="KW-0812">Transmembrane</keyword>
<evidence type="ECO:0000256" key="1">
    <source>
        <dbReference type="SAM" id="Phobius"/>
    </source>
</evidence>
<dbReference type="EMBL" id="OV725081">
    <property type="protein sequence ID" value="CAH1402714.1"/>
    <property type="molecule type" value="Genomic_DNA"/>
</dbReference>
<reference evidence="2" key="1">
    <citation type="submission" date="2022-01" db="EMBL/GenBank/DDBJ databases">
        <authorList>
            <person name="King R."/>
        </authorList>
    </citation>
    <scope>NUCLEOTIDE SEQUENCE</scope>
</reference>
<keyword evidence="1" id="KW-0472">Membrane</keyword>
<feature type="transmembrane region" description="Helical" evidence="1">
    <location>
        <begin position="61"/>
        <end position="78"/>
    </location>
</feature>
<accession>A0A9P0MRV8</accession>
<name>A0A9P0MRV8_NEZVI</name>
<organism evidence="2 3">
    <name type="scientific">Nezara viridula</name>
    <name type="common">Southern green stink bug</name>
    <name type="synonym">Cimex viridulus</name>
    <dbReference type="NCBI Taxonomy" id="85310"/>
    <lineage>
        <taxon>Eukaryota</taxon>
        <taxon>Metazoa</taxon>
        <taxon>Ecdysozoa</taxon>
        <taxon>Arthropoda</taxon>
        <taxon>Hexapoda</taxon>
        <taxon>Insecta</taxon>
        <taxon>Pterygota</taxon>
        <taxon>Neoptera</taxon>
        <taxon>Paraneoptera</taxon>
        <taxon>Hemiptera</taxon>
        <taxon>Heteroptera</taxon>
        <taxon>Panheteroptera</taxon>
        <taxon>Pentatomomorpha</taxon>
        <taxon>Pentatomoidea</taxon>
        <taxon>Pentatomidae</taxon>
        <taxon>Pentatominae</taxon>
        <taxon>Nezara</taxon>
    </lineage>
</organism>
<evidence type="ECO:0000313" key="2">
    <source>
        <dbReference type="EMBL" id="CAH1402714.1"/>
    </source>
</evidence>
<proteinExistence type="predicted"/>
<dbReference type="OrthoDB" id="10306977at2759"/>
<feature type="transmembrane region" description="Helical" evidence="1">
    <location>
        <begin position="34"/>
        <end position="55"/>
    </location>
</feature>